<protein>
    <submittedName>
        <fullName evidence="2">Uncharacterized protein</fullName>
    </submittedName>
</protein>
<organism evidence="2">
    <name type="scientific">Xenorhabdus bovienii str. feltiae Moldova</name>
    <dbReference type="NCBI Taxonomy" id="1398200"/>
    <lineage>
        <taxon>Bacteria</taxon>
        <taxon>Pseudomonadati</taxon>
        <taxon>Pseudomonadota</taxon>
        <taxon>Gammaproteobacteria</taxon>
        <taxon>Enterobacterales</taxon>
        <taxon>Morganellaceae</taxon>
        <taxon>Xenorhabdus</taxon>
    </lineage>
</organism>
<gene>
    <name evidence="2" type="ORF">XBFM1_340004</name>
</gene>
<accession>A0A077NL19</accession>
<keyword evidence="1" id="KW-0175">Coiled coil</keyword>
<dbReference type="Proteomes" id="UP000028487">
    <property type="component" value="Unassembled WGS sequence"/>
</dbReference>
<evidence type="ECO:0000313" key="2">
    <source>
        <dbReference type="EMBL" id="CDH02757.1"/>
    </source>
</evidence>
<reference evidence="2" key="1">
    <citation type="submission" date="2013-07" db="EMBL/GenBank/DDBJ databases">
        <title>Sub-species coevolution in mutualistic symbiosis.</title>
        <authorList>
            <person name="Murfin K."/>
            <person name="Klassen J."/>
            <person name="Lee M."/>
            <person name="Forst S."/>
            <person name="Stock P."/>
            <person name="Goodrich-Blair H."/>
        </authorList>
    </citation>
    <scope>NUCLEOTIDE SEQUENCE [LARGE SCALE GENOMIC DNA]</scope>
    <source>
        <strain evidence="2">Feltiae Moldova</strain>
    </source>
</reference>
<evidence type="ECO:0000256" key="1">
    <source>
        <dbReference type="SAM" id="Coils"/>
    </source>
</evidence>
<proteinExistence type="predicted"/>
<feature type="coiled-coil region" evidence="1">
    <location>
        <begin position="23"/>
        <end position="50"/>
    </location>
</feature>
<name>A0A077NL19_XENBV</name>
<comment type="caution">
    <text evidence="2">The sequence shown here is derived from an EMBL/GenBank/DDBJ whole genome shotgun (WGS) entry which is preliminary data.</text>
</comment>
<dbReference type="EMBL" id="CBSV010000204">
    <property type="protein sequence ID" value="CDH02757.1"/>
    <property type="molecule type" value="Genomic_DNA"/>
</dbReference>
<sequence length="70" mass="8546">MMRLSWRSRIPDSDNTRTIRQQYQRQQNQLSEIKLRMRELIGEYKTHKRERKAGIEKLQAALDYHGYAPR</sequence>
<dbReference type="HOGENOM" id="CLU_2756905_0_0_6"/>
<dbReference type="AlphaFoldDB" id="A0A077NL19"/>